<dbReference type="AlphaFoldDB" id="S9RX00"/>
<evidence type="ECO:0000313" key="1">
    <source>
        <dbReference type="EMBL" id="EPX78524.1"/>
    </source>
</evidence>
<keyword evidence="2" id="KW-1185">Reference proteome</keyword>
<dbReference type="Proteomes" id="UP000015351">
    <property type="component" value="Unassembled WGS sequence"/>
</dbReference>
<gene>
    <name evidence="1" type="ORF">thalar_02316</name>
</gene>
<dbReference type="InterPro" id="IPR011051">
    <property type="entry name" value="RmlC_Cupin_sf"/>
</dbReference>
<evidence type="ECO:0000313" key="2">
    <source>
        <dbReference type="Proteomes" id="UP000015351"/>
    </source>
</evidence>
<dbReference type="eggNOG" id="COG1917">
    <property type="taxonomic scope" value="Bacteria"/>
</dbReference>
<reference evidence="2" key="1">
    <citation type="journal article" date="2013" name="Stand. Genomic Sci.">
        <title>Genome sequence of the Litoreibacter arenae type strain (DSM 19593(T)), a member of the Roseobacter clade isolated from sea sand.</title>
        <authorList>
            <person name="Riedel T."/>
            <person name="Fiebig A."/>
            <person name="Petersen J."/>
            <person name="Gronow S."/>
            <person name="Kyrpides N.C."/>
            <person name="Goker M."/>
            <person name="Klenk H.P."/>
        </authorList>
    </citation>
    <scope>NUCLEOTIDE SEQUENCE [LARGE SCALE GENOMIC DNA]</scope>
    <source>
        <strain evidence="2">DSM 19593</strain>
    </source>
</reference>
<dbReference type="STRING" id="1123360.thalar_02316"/>
<protein>
    <recommendedName>
        <fullName evidence="3">Cupin 2 conserved barrel domain-containing protein</fullName>
    </recommendedName>
</protein>
<accession>S9RX00</accession>
<evidence type="ECO:0008006" key="3">
    <source>
        <dbReference type="Google" id="ProtNLM"/>
    </source>
</evidence>
<comment type="caution">
    <text evidence="1">The sequence shown here is derived from an EMBL/GenBank/DDBJ whole genome shotgun (WGS) entry which is preliminary data.</text>
</comment>
<name>S9RX00_9RHOB</name>
<sequence length="143" mass="15018">MDIFKGRKAMKHVRICADANGGSYIAEGSWPLKKGNFTPPSPSGYSVTDTLCATGVLMMHHPAGYRDEWHCAPAPVLGTVLTGAVRIQTSDGDSRVLSPGDQFAAADLTGKGHKMEGVDGTAYDLMLVVLAARPDTPFGGGVK</sequence>
<dbReference type="SUPFAM" id="SSF51182">
    <property type="entry name" value="RmlC-like cupins"/>
    <property type="match status" value="1"/>
</dbReference>
<proteinExistence type="predicted"/>
<dbReference type="EMBL" id="AONI01000011">
    <property type="protein sequence ID" value="EPX78524.1"/>
    <property type="molecule type" value="Genomic_DNA"/>
</dbReference>
<organism evidence="1 2">
    <name type="scientific">Litoreibacter arenae DSM 19593</name>
    <dbReference type="NCBI Taxonomy" id="1123360"/>
    <lineage>
        <taxon>Bacteria</taxon>
        <taxon>Pseudomonadati</taxon>
        <taxon>Pseudomonadota</taxon>
        <taxon>Alphaproteobacteria</taxon>
        <taxon>Rhodobacterales</taxon>
        <taxon>Roseobacteraceae</taxon>
        <taxon>Litoreibacter</taxon>
    </lineage>
</organism>
<dbReference type="HOGENOM" id="CLU_1803826_0_0_5"/>